<accession>A0A7W6BKL3</accession>
<dbReference type="EMBL" id="JACIDT010000035">
    <property type="protein sequence ID" value="MBB3928786.1"/>
    <property type="molecule type" value="Genomic_DNA"/>
</dbReference>
<keyword evidence="2" id="KW-1185">Reference proteome</keyword>
<reference evidence="1 2" key="1">
    <citation type="submission" date="2020-08" db="EMBL/GenBank/DDBJ databases">
        <title>Genomic Encyclopedia of Type Strains, Phase IV (KMG-IV): sequencing the most valuable type-strain genomes for metagenomic binning, comparative biology and taxonomic classification.</title>
        <authorList>
            <person name="Goeker M."/>
        </authorList>
    </citation>
    <scope>NUCLEOTIDE SEQUENCE [LARGE SCALE GENOMIC DNA]</scope>
    <source>
        <strain evidence="1 2">DSM 26189</strain>
    </source>
</reference>
<gene>
    <name evidence="1" type="ORF">GGR43_004531</name>
</gene>
<protein>
    <submittedName>
        <fullName evidence="1">Uncharacterized protein</fullName>
    </submittedName>
</protein>
<dbReference type="RefSeq" id="WP_188073977.1">
    <property type="nucleotide sequence ID" value="NZ_BSPS01000156.1"/>
</dbReference>
<dbReference type="Proteomes" id="UP000571950">
    <property type="component" value="Unassembled WGS sequence"/>
</dbReference>
<organism evidence="1 2">
    <name type="scientific">Sphingobium jiangsuense</name>
    <dbReference type="NCBI Taxonomy" id="870476"/>
    <lineage>
        <taxon>Bacteria</taxon>
        <taxon>Pseudomonadati</taxon>
        <taxon>Pseudomonadota</taxon>
        <taxon>Alphaproteobacteria</taxon>
        <taxon>Sphingomonadales</taxon>
        <taxon>Sphingomonadaceae</taxon>
        <taxon>Sphingobium</taxon>
    </lineage>
</organism>
<comment type="caution">
    <text evidence="1">The sequence shown here is derived from an EMBL/GenBank/DDBJ whole genome shotgun (WGS) entry which is preliminary data.</text>
</comment>
<name>A0A7W6BKL3_9SPHN</name>
<evidence type="ECO:0000313" key="1">
    <source>
        <dbReference type="EMBL" id="MBB3928786.1"/>
    </source>
</evidence>
<dbReference type="AlphaFoldDB" id="A0A7W6BKL3"/>
<proteinExistence type="predicted"/>
<sequence>MGEIAITVAPEPPAGFSDWVETGRTLAAKRRNVDWEIADWMGEGQEKGFLTQAGFDFLSERLCIAPKRLKDIAKAAAAFPRHVRDETLSIEHHAHVADLPRPEQMELLSKAKREHWSDDDMRKQAISRKVESGLVQTMTQADYEQHALMSLQHAYNRAPRHIRIEFIEAATEANGGEVDL</sequence>
<evidence type="ECO:0000313" key="2">
    <source>
        <dbReference type="Proteomes" id="UP000571950"/>
    </source>
</evidence>